<dbReference type="Pfam" id="PF00339">
    <property type="entry name" value="Arrestin_N"/>
    <property type="match status" value="1"/>
</dbReference>
<evidence type="ECO:0000313" key="3">
    <source>
        <dbReference type="EMBL" id="ORX94153.1"/>
    </source>
</evidence>
<dbReference type="PANTHER" id="PTHR11188">
    <property type="entry name" value="ARRESTIN DOMAIN CONTAINING PROTEIN"/>
    <property type="match status" value="1"/>
</dbReference>
<sequence length="342" mass="38681">MTFSSIATGESASGVQLQIILRENPIVLNGSPEESAGGVLCGVLMVTTTKRIKIKSLSLLFEGTSRIKVPRAESYQQTLVFHHEWTFLKQETQLHELTPDGVYEYPFELLLPGNLPVSVDIAKSEIKYQLKAVVERPSILRNIRVAEPVRIERVSSALADYVPCVTCSGRWANSLRYDARVAKHHYQPGELLAFEMFVEINKAIFCLTEISLSIIQVVNYSTQPDCYETKKLCHKSRKVPIYGANENLDYSMMIQIPPDAHADCHTELIELSHALMVKVKLIDKMKRKWWFYIDLPITVNTPTQWELSTSPPSYQYPSPPPYDEKPDTCPTPATNPALLRSL</sequence>
<dbReference type="Pfam" id="PF02752">
    <property type="entry name" value="Arrestin_C"/>
    <property type="match status" value="1"/>
</dbReference>
<evidence type="ECO:0000256" key="1">
    <source>
        <dbReference type="SAM" id="MobiDB-lite"/>
    </source>
</evidence>
<dbReference type="Proteomes" id="UP000193498">
    <property type="component" value="Unassembled WGS sequence"/>
</dbReference>
<proteinExistence type="predicted"/>
<accession>A0A1Y1Y825</accession>
<dbReference type="Gene3D" id="2.60.40.640">
    <property type="match status" value="2"/>
</dbReference>
<evidence type="ECO:0000313" key="4">
    <source>
        <dbReference type="Proteomes" id="UP000193498"/>
    </source>
</evidence>
<dbReference type="InterPro" id="IPR014752">
    <property type="entry name" value="Arrestin-like_C"/>
</dbReference>
<dbReference type="GO" id="GO:0005829">
    <property type="term" value="C:cytosol"/>
    <property type="evidence" value="ECO:0007669"/>
    <property type="project" value="TreeGrafter"/>
</dbReference>
<keyword evidence="4" id="KW-1185">Reference proteome</keyword>
<evidence type="ECO:0000259" key="2">
    <source>
        <dbReference type="SMART" id="SM01017"/>
    </source>
</evidence>
<name>A0A1Y1Y825_9FUNG</name>
<dbReference type="SMART" id="SM01017">
    <property type="entry name" value="Arrestin_C"/>
    <property type="match status" value="1"/>
</dbReference>
<organism evidence="3 4">
    <name type="scientific">Basidiobolus meristosporus CBS 931.73</name>
    <dbReference type="NCBI Taxonomy" id="1314790"/>
    <lineage>
        <taxon>Eukaryota</taxon>
        <taxon>Fungi</taxon>
        <taxon>Fungi incertae sedis</taxon>
        <taxon>Zoopagomycota</taxon>
        <taxon>Entomophthoromycotina</taxon>
        <taxon>Basidiobolomycetes</taxon>
        <taxon>Basidiobolales</taxon>
        <taxon>Basidiobolaceae</taxon>
        <taxon>Basidiobolus</taxon>
    </lineage>
</organism>
<protein>
    <recommendedName>
        <fullName evidence="2">Arrestin C-terminal-like domain-containing protein</fullName>
    </recommendedName>
</protein>
<dbReference type="PANTHER" id="PTHR11188:SF17">
    <property type="entry name" value="FI21816P1"/>
    <property type="match status" value="1"/>
</dbReference>
<gene>
    <name evidence="3" type="ORF">K493DRAFT_302221</name>
</gene>
<dbReference type="AlphaFoldDB" id="A0A1Y1Y825"/>
<dbReference type="GO" id="GO:0070086">
    <property type="term" value="P:ubiquitin-dependent endocytosis"/>
    <property type="evidence" value="ECO:0007669"/>
    <property type="project" value="TreeGrafter"/>
</dbReference>
<dbReference type="InParanoid" id="A0A1Y1Y825"/>
<dbReference type="InterPro" id="IPR011021">
    <property type="entry name" value="Arrestin-like_N"/>
</dbReference>
<feature type="region of interest" description="Disordered" evidence="1">
    <location>
        <begin position="307"/>
        <end position="342"/>
    </location>
</feature>
<dbReference type="OrthoDB" id="2333384at2759"/>
<dbReference type="GO" id="GO:0031625">
    <property type="term" value="F:ubiquitin protein ligase binding"/>
    <property type="evidence" value="ECO:0007669"/>
    <property type="project" value="TreeGrafter"/>
</dbReference>
<dbReference type="SUPFAM" id="SSF81296">
    <property type="entry name" value="E set domains"/>
    <property type="match status" value="2"/>
</dbReference>
<dbReference type="STRING" id="1314790.A0A1Y1Y825"/>
<comment type="caution">
    <text evidence="3">The sequence shown here is derived from an EMBL/GenBank/DDBJ whole genome shotgun (WGS) entry which is preliminary data.</text>
</comment>
<dbReference type="GO" id="GO:0005886">
    <property type="term" value="C:plasma membrane"/>
    <property type="evidence" value="ECO:0007669"/>
    <property type="project" value="TreeGrafter"/>
</dbReference>
<feature type="domain" description="Arrestin C-terminal-like" evidence="2">
    <location>
        <begin position="171"/>
        <end position="304"/>
    </location>
</feature>
<reference evidence="3 4" key="1">
    <citation type="submission" date="2016-07" db="EMBL/GenBank/DDBJ databases">
        <title>Pervasive Adenine N6-methylation of Active Genes in Fungi.</title>
        <authorList>
            <consortium name="DOE Joint Genome Institute"/>
            <person name="Mondo S.J."/>
            <person name="Dannebaum R.O."/>
            <person name="Kuo R.C."/>
            <person name="Labutti K."/>
            <person name="Haridas S."/>
            <person name="Kuo A."/>
            <person name="Salamov A."/>
            <person name="Ahrendt S.R."/>
            <person name="Lipzen A."/>
            <person name="Sullivan W."/>
            <person name="Andreopoulos W.B."/>
            <person name="Clum A."/>
            <person name="Lindquist E."/>
            <person name="Daum C."/>
            <person name="Ramamoorthy G.K."/>
            <person name="Gryganskyi A."/>
            <person name="Culley D."/>
            <person name="Magnuson J.K."/>
            <person name="James T.Y."/>
            <person name="O'Malley M.A."/>
            <person name="Stajich J.E."/>
            <person name="Spatafora J.W."/>
            <person name="Visel A."/>
            <person name="Grigoriev I.V."/>
        </authorList>
    </citation>
    <scope>NUCLEOTIDE SEQUENCE [LARGE SCALE GENOMIC DNA]</scope>
    <source>
        <strain evidence="3 4">CBS 931.73</strain>
    </source>
</reference>
<dbReference type="GO" id="GO:0030674">
    <property type="term" value="F:protein-macromolecule adaptor activity"/>
    <property type="evidence" value="ECO:0007669"/>
    <property type="project" value="TreeGrafter"/>
</dbReference>
<dbReference type="InterPro" id="IPR050357">
    <property type="entry name" value="Arrestin_domain-protein"/>
</dbReference>
<dbReference type="EMBL" id="MCFE01000212">
    <property type="protein sequence ID" value="ORX94153.1"/>
    <property type="molecule type" value="Genomic_DNA"/>
</dbReference>
<dbReference type="InterPro" id="IPR011022">
    <property type="entry name" value="Arrestin_C-like"/>
</dbReference>
<dbReference type="InterPro" id="IPR014756">
    <property type="entry name" value="Ig_E-set"/>
</dbReference>